<sequence length="194" mass="21863">MYYRPLIFLICLVGPLNGALHADEDADTIYISDQLRVGVRPEPDSRSTPVGVVTTGMQLEVLDSRNGYLQIRTDKDLTGWIKEIYTAEEPPAMVQLERLETKRAENLEELEALRQNQTALEEANERLNNQLDQVKAERAKLQLRLARDAFGQKQQGSYGLLWLTGLVVSAVAAFAGGVLWQRRQTTRRLGGLRL</sequence>
<dbReference type="InterPro" id="IPR003646">
    <property type="entry name" value="SH3-like_bac-type"/>
</dbReference>
<evidence type="ECO:0000256" key="6">
    <source>
        <dbReference type="SAM" id="Coils"/>
    </source>
</evidence>
<dbReference type="AlphaFoldDB" id="A0A4R8IR51"/>
<evidence type="ECO:0000313" key="9">
    <source>
        <dbReference type="EMBL" id="TDX99602.1"/>
    </source>
</evidence>
<dbReference type="InterPro" id="IPR016476">
    <property type="entry name" value="SH3_dom_pro"/>
</dbReference>
<keyword evidence="5 7" id="KW-0472">Membrane</keyword>
<feature type="coiled-coil region" evidence="6">
    <location>
        <begin position="96"/>
        <end position="144"/>
    </location>
</feature>
<dbReference type="Proteomes" id="UP000294914">
    <property type="component" value="Unassembled WGS sequence"/>
</dbReference>
<reference evidence="9 10" key="1">
    <citation type="submission" date="2019-03" db="EMBL/GenBank/DDBJ databases">
        <title>Genomic Encyclopedia of Type Strains, Phase IV (KMG-IV): sequencing the most valuable type-strain genomes for metagenomic binning, comparative biology and taxonomic classification.</title>
        <authorList>
            <person name="Goeker M."/>
        </authorList>
    </citation>
    <scope>NUCLEOTIDE SEQUENCE [LARGE SCALE GENOMIC DNA]</scope>
    <source>
        <strain evidence="9 10">DSM 16326</strain>
    </source>
</reference>
<feature type="domain" description="SH3b" evidence="8">
    <location>
        <begin position="38"/>
        <end position="81"/>
    </location>
</feature>
<dbReference type="EMBL" id="SOQX01000007">
    <property type="protein sequence ID" value="TDX99602.1"/>
    <property type="molecule type" value="Genomic_DNA"/>
</dbReference>
<evidence type="ECO:0000313" key="10">
    <source>
        <dbReference type="Proteomes" id="UP000294914"/>
    </source>
</evidence>
<dbReference type="Pfam" id="PF08239">
    <property type="entry name" value="SH3_3"/>
    <property type="match status" value="1"/>
</dbReference>
<feature type="transmembrane region" description="Helical" evidence="7">
    <location>
        <begin position="160"/>
        <end position="180"/>
    </location>
</feature>
<name>A0A4R8IR51_9GAMM</name>
<keyword evidence="10" id="KW-1185">Reference proteome</keyword>
<evidence type="ECO:0000256" key="3">
    <source>
        <dbReference type="ARBA" id="ARBA00022729"/>
    </source>
</evidence>
<accession>A0A4R8IR51</accession>
<gene>
    <name evidence="9" type="ORF">EDC23_2386</name>
</gene>
<evidence type="ECO:0000256" key="4">
    <source>
        <dbReference type="ARBA" id="ARBA00022989"/>
    </source>
</evidence>
<keyword evidence="2 7" id="KW-0812">Transmembrane</keyword>
<dbReference type="Gene3D" id="2.30.30.40">
    <property type="entry name" value="SH3 Domains"/>
    <property type="match status" value="1"/>
</dbReference>
<evidence type="ECO:0000256" key="5">
    <source>
        <dbReference type="ARBA" id="ARBA00023136"/>
    </source>
</evidence>
<keyword evidence="4 7" id="KW-1133">Transmembrane helix</keyword>
<comment type="caution">
    <text evidence="9">The sequence shown here is derived from an EMBL/GenBank/DDBJ whole genome shotgun (WGS) entry which is preliminary data.</text>
</comment>
<keyword evidence="6" id="KW-0175">Coiled coil</keyword>
<comment type="subcellular location">
    <subcellularLocation>
        <location evidence="1">Membrane</location>
        <topology evidence="1">Single-pass membrane protein</topology>
    </subcellularLocation>
</comment>
<evidence type="ECO:0000259" key="8">
    <source>
        <dbReference type="Pfam" id="PF08239"/>
    </source>
</evidence>
<evidence type="ECO:0000256" key="7">
    <source>
        <dbReference type="SAM" id="Phobius"/>
    </source>
</evidence>
<evidence type="ECO:0000256" key="1">
    <source>
        <dbReference type="ARBA" id="ARBA00004167"/>
    </source>
</evidence>
<dbReference type="GO" id="GO:0016020">
    <property type="term" value="C:membrane"/>
    <property type="evidence" value="ECO:0007669"/>
    <property type="project" value="UniProtKB-SubCell"/>
</dbReference>
<organism evidence="9 10">
    <name type="scientific">Thiohalophilus thiocyanatoxydans</name>
    <dbReference type="NCBI Taxonomy" id="381308"/>
    <lineage>
        <taxon>Bacteria</taxon>
        <taxon>Pseudomonadati</taxon>
        <taxon>Pseudomonadota</taxon>
        <taxon>Gammaproteobacteria</taxon>
        <taxon>Thiohalomonadales</taxon>
        <taxon>Thiohalophilaceae</taxon>
        <taxon>Thiohalophilus</taxon>
    </lineage>
</organism>
<protein>
    <submittedName>
        <fullName evidence="9">SH3 domain protein</fullName>
    </submittedName>
</protein>
<dbReference type="NCBIfam" id="TIGR04211">
    <property type="entry name" value="SH3_and_anchor"/>
    <property type="match status" value="1"/>
</dbReference>
<keyword evidence="3" id="KW-0732">Signal</keyword>
<dbReference type="RefSeq" id="WP_134084802.1">
    <property type="nucleotide sequence ID" value="NZ_SOQX01000007.1"/>
</dbReference>
<evidence type="ECO:0000256" key="2">
    <source>
        <dbReference type="ARBA" id="ARBA00022692"/>
    </source>
</evidence>
<dbReference type="OrthoDB" id="9790951at2"/>
<proteinExistence type="predicted"/>